<dbReference type="Proteomes" id="UP000603865">
    <property type="component" value="Unassembled WGS sequence"/>
</dbReference>
<dbReference type="SMART" id="SM01210">
    <property type="entry name" value="GARS_C"/>
    <property type="match status" value="1"/>
</dbReference>
<comment type="caution">
    <text evidence="15">The sequence shown here is derived from an EMBL/GenBank/DDBJ whole genome shotgun (WGS) entry which is preliminary data.</text>
</comment>
<dbReference type="PROSITE" id="PS00184">
    <property type="entry name" value="GARS"/>
    <property type="match status" value="1"/>
</dbReference>
<feature type="domain" description="ATP-grasp" evidence="14">
    <location>
        <begin position="106"/>
        <end position="306"/>
    </location>
</feature>
<accession>A0A918BUD1</accession>
<comment type="similarity">
    <text evidence="9 12">Belongs to the GARS family.</text>
</comment>
<evidence type="ECO:0000256" key="5">
    <source>
        <dbReference type="ARBA" id="ARBA00022598"/>
    </source>
</evidence>
<dbReference type="InterPro" id="IPR037123">
    <property type="entry name" value="PRibGlycinamide_synth_C_sf"/>
</dbReference>
<dbReference type="HAMAP" id="MF_00138">
    <property type="entry name" value="GARS"/>
    <property type="match status" value="1"/>
</dbReference>
<dbReference type="PANTHER" id="PTHR43472:SF1">
    <property type="entry name" value="PHOSPHORIBOSYLAMINE--GLYCINE LIGASE, CHLOROPLASTIC"/>
    <property type="match status" value="1"/>
</dbReference>
<evidence type="ECO:0000256" key="13">
    <source>
        <dbReference type="PROSITE-ProRule" id="PRU00409"/>
    </source>
</evidence>
<evidence type="ECO:0000259" key="14">
    <source>
        <dbReference type="PROSITE" id="PS50975"/>
    </source>
</evidence>
<dbReference type="SUPFAM" id="SSF56059">
    <property type="entry name" value="Glutathione synthetase ATP-binding domain-like"/>
    <property type="match status" value="1"/>
</dbReference>
<dbReference type="Pfam" id="PF02843">
    <property type="entry name" value="GARS_C"/>
    <property type="match status" value="1"/>
</dbReference>
<evidence type="ECO:0000256" key="1">
    <source>
        <dbReference type="ARBA" id="ARBA00001936"/>
    </source>
</evidence>
<comment type="catalytic activity">
    <reaction evidence="12">
        <text>5-phospho-beta-D-ribosylamine + glycine + ATP = N(1)-(5-phospho-beta-D-ribosyl)glycinamide + ADP + phosphate + H(+)</text>
        <dbReference type="Rhea" id="RHEA:17453"/>
        <dbReference type="ChEBI" id="CHEBI:15378"/>
        <dbReference type="ChEBI" id="CHEBI:30616"/>
        <dbReference type="ChEBI" id="CHEBI:43474"/>
        <dbReference type="ChEBI" id="CHEBI:57305"/>
        <dbReference type="ChEBI" id="CHEBI:58681"/>
        <dbReference type="ChEBI" id="CHEBI:143788"/>
        <dbReference type="ChEBI" id="CHEBI:456216"/>
        <dbReference type="EC" id="6.3.4.13"/>
    </reaction>
</comment>
<reference evidence="15" key="2">
    <citation type="submission" date="2020-09" db="EMBL/GenBank/DDBJ databases">
        <authorList>
            <person name="Sun Q."/>
            <person name="Ohkuma M."/>
        </authorList>
    </citation>
    <scope>NUCLEOTIDE SEQUENCE</scope>
    <source>
        <strain evidence="15">JCM 31311</strain>
    </source>
</reference>
<evidence type="ECO:0000256" key="11">
    <source>
        <dbReference type="ARBA" id="ARBA00042864"/>
    </source>
</evidence>
<dbReference type="GO" id="GO:0005524">
    <property type="term" value="F:ATP binding"/>
    <property type="evidence" value="ECO:0007669"/>
    <property type="project" value="UniProtKB-UniRule"/>
</dbReference>
<evidence type="ECO:0000256" key="12">
    <source>
        <dbReference type="HAMAP-Rule" id="MF_00138"/>
    </source>
</evidence>
<dbReference type="GO" id="GO:0046872">
    <property type="term" value="F:metal ion binding"/>
    <property type="evidence" value="ECO:0007669"/>
    <property type="project" value="InterPro"/>
</dbReference>
<evidence type="ECO:0000256" key="8">
    <source>
        <dbReference type="ARBA" id="ARBA00022840"/>
    </source>
</evidence>
<dbReference type="InterPro" id="IPR011054">
    <property type="entry name" value="Rudment_hybrid_motif"/>
</dbReference>
<evidence type="ECO:0000313" key="15">
    <source>
        <dbReference type="EMBL" id="GGQ93085.1"/>
    </source>
</evidence>
<dbReference type="AlphaFoldDB" id="A0A918BUD1"/>
<dbReference type="GO" id="GO:0009113">
    <property type="term" value="P:purine nucleobase biosynthetic process"/>
    <property type="evidence" value="ECO:0007669"/>
    <property type="project" value="InterPro"/>
</dbReference>
<dbReference type="Gene3D" id="3.30.1490.20">
    <property type="entry name" value="ATP-grasp fold, A domain"/>
    <property type="match status" value="1"/>
</dbReference>
<dbReference type="PANTHER" id="PTHR43472">
    <property type="entry name" value="PHOSPHORIBOSYLAMINE--GLYCINE LIGASE"/>
    <property type="match status" value="1"/>
</dbReference>
<dbReference type="SUPFAM" id="SSF52440">
    <property type="entry name" value="PreATP-grasp domain"/>
    <property type="match status" value="1"/>
</dbReference>
<dbReference type="InterPro" id="IPR020562">
    <property type="entry name" value="PRibGlycinamide_synth_N"/>
</dbReference>
<evidence type="ECO:0000256" key="3">
    <source>
        <dbReference type="ARBA" id="ARBA00005174"/>
    </source>
</evidence>
<reference evidence="15" key="1">
    <citation type="journal article" date="2014" name="Int. J. Syst. Evol. Microbiol.">
        <title>Complete genome sequence of Corynebacterium casei LMG S-19264T (=DSM 44701T), isolated from a smear-ripened cheese.</title>
        <authorList>
            <consortium name="US DOE Joint Genome Institute (JGI-PGF)"/>
            <person name="Walter F."/>
            <person name="Albersmeier A."/>
            <person name="Kalinowski J."/>
            <person name="Ruckert C."/>
        </authorList>
    </citation>
    <scope>NUCLEOTIDE SEQUENCE</scope>
    <source>
        <strain evidence="15">JCM 31311</strain>
    </source>
</reference>
<keyword evidence="8 13" id="KW-0067">ATP-binding</keyword>
<dbReference type="EMBL" id="BMQL01000001">
    <property type="protein sequence ID" value="GGQ93085.1"/>
    <property type="molecule type" value="Genomic_DNA"/>
</dbReference>
<comment type="cofactor">
    <cofactor evidence="2">
        <name>Mg(2+)</name>
        <dbReference type="ChEBI" id="CHEBI:18420"/>
    </cofactor>
</comment>
<evidence type="ECO:0000256" key="7">
    <source>
        <dbReference type="ARBA" id="ARBA00022755"/>
    </source>
</evidence>
<comment type="cofactor">
    <cofactor evidence="1">
        <name>Mn(2+)</name>
        <dbReference type="ChEBI" id="CHEBI:29035"/>
    </cofactor>
</comment>
<dbReference type="InterPro" id="IPR020559">
    <property type="entry name" value="PRibGlycinamide_synth_CS"/>
</dbReference>
<dbReference type="SMART" id="SM01209">
    <property type="entry name" value="GARS_A"/>
    <property type="match status" value="1"/>
</dbReference>
<dbReference type="InterPro" id="IPR013815">
    <property type="entry name" value="ATP_grasp_subdomain_1"/>
</dbReference>
<dbReference type="GO" id="GO:0004637">
    <property type="term" value="F:phosphoribosylamine-glycine ligase activity"/>
    <property type="evidence" value="ECO:0007669"/>
    <property type="project" value="UniProtKB-UniRule"/>
</dbReference>
<organism evidence="15 16">
    <name type="scientific">Deinococcus ruber</name>
    <dbReference type="NCBI Taxonomy" id="1848197"/>
    <lineage>
        <taxon>Bacteria</taxon>
        <taxon>Thermotogati</taxon>
        <taxon>Deinococcota</taxon>
        <taxon>Deinococci</taxon>
        <taxon>Deinococcales</taxon>
        <taxon>Deinococcaceae</taxon>
        <taxon>Deinococcus</taxon>
    </lineage>
</organism>
<dbReference type="Gene3D" id="3.30.470.20">
    <property type="entry name" value="ATP-grasp fold, B domain"/>
    <property type="match status" value="1"/>
</dbReference>
<protein>
    <recommendedName>
        <fullName evidence="4 12">Phosphoribosylamine--glycine ligase</fullName>
        <ecNumber evidence="4 12">6.3.4.13</ecNumber>
    </recommendedName>
    <alternativeName>
        <fullName evidence="12">GARS</fullName>
    </alternativeName>
    <alternativeName>
        <fullName evidence="10 12">Glycinamide ribonucleotide synthetase</fullName>
    </alternativeName>
    <alternativeName>
        <fullName evidence="11 12">Phosphoribosylglycinamide synthetase</fullName>
    </alternativeName>
</protein>
<proteinExistence type="inferred from homology"/>
<evidence type="ECO:0000256" key="2">
    <source>
        <dbReference type="ARBA" id="ARBA00001946"/>
    </source>
</evidence>
<dbReference type="GO" id="GO:0006189">
    <property type="term" value="P:'de novo' IMP biosynthetic process"/>
    <property type="evidence" value="ECO:0007669"/>
    <property type="project" value="UniProtKB-UniRule"/>
</dbReference>
<dbReference type="InterPro" id="IPR011761">
    <property type="entry name" value="ATP-grasp"/>
</dbReference>
<dbReference type="Gene3D" id="3.40.50.20">
    <property type="match status" value="1"/>
</dbReference>
<evidence type="ECO:0000256" key="10">
    <source>
        <dbReference type="ARBA" id="ARBA00042242"/>
    </source>
</evidence>
<dbReference type="Pfam" id="PF02844">
    <property type="entry name" value="GARS_N"/>
    <property type="match status" value="1"/>
</dbReference>
<keyword evidence="6 13" id="KW-0547">Nucleotide-binding</keyword>
<dbReference type="PROSITE" id="PS50975">
    <property type="entry name" value="ATP_GRASP"/>
    <property type="match status" value="1"/>
</dbReference>
<dbReference type="RefSeq" id="WP_189087551.1">
    <property type="nucleotide sequence ID" value="NZ_BMQL01000001.1"/>
</dbReference>
<keyword evidence="16" id="KW-1185">Reference proteome</keyword>
<dbReference type="InterPro" id="IPR016185">
    <property type="entry name" value="PreATP-grasp_dom_sf"/>
</dbReference>
<dbReference type="InterPro" id="IPR020561">
    <property type="entry name" value="PRibGlycinamid_synth_ATP-grasp"/>
</dbReference>
<dbReference type="Gene3D" id="3.90.600.10">
    <property type="entry name" value="Phosphoribosylglycinamide synthetase, C-terminal domain"/>
    <property type="match status" value="1"/>
</dbReference>
<comment type="pathway">
    <text evidence="3 12">Purine metabolism; IMP biosynthesis via de novo pathway; N(1)-(5-phospho-D-ribosyl)glycinamide from 5-phospho-alpha-D-ribose 1-diphosphate: step 2/2.</text>
</comment>
<gene>
    <name evidence="12 15" type="primary">purD</name>
    <name evidence="15" type="ORF">GCM10008957_01310</name>
</gene>
<keyword evidence="5 12" id="KW-0436">Ligase</keyword>
<dbReference type="SUPFAM" id="SSF51246">
    <property type="entry name" value="Rudiment single hybrid motif"/>
    <property type="match status" value="1"/>
</dbReference>
<dbReference type="NCBIfam" id="TIGR00877">
    <property type="entry name" value="purD"/>
    <property type="match status" value="1"/>
</dbReference>
<name>A0A918BUD1_9DEIO</name>
<dbReference type="EC" id="6.3.4.13" evidence="4 12"/>
<dbReference type="InterPro" id="IPR000115">
    <property type="entry name" value="PRibGlycinamide_synth"/>
</dbReference>
<evidence type="ECO:0000256" key="9">
    <source>
        <dbReference type="ARBA" id="ARBA00038345"/>
    </source>
</evidence>
<keyword evidence="7 12" id="KW-0658">Purine biosynthesis</keyword>
<sequence length="416" mass="42899">MKVLVIGGGGREHAIVDALTRSPSTSEIVCTPGNPGIAAQVRCVATPQEPDALAELAQQEGADLVIVGPEGPLAAGVVDALQQRGIPAFGPSRAAARLEGDKAWSKAFMQRHSIPTAQWRSFEALPAALAYAQAQSLPLVVKDAGLRAGKGVTICATHSQAEDALRAIFEQPGAGVVIEEFMVGQEVSVLAFADGVRAVQMPPSQDHKTIFEHDQGPMTGGMGVICPYTLGPEVRQQIQTTILDAVMHGMAQEGIPFCGVLYAGLMLTAGGPKVVEFNARFGDPEAEAVLPLLTGDLAAIAHACASGTLDAAQVQFEDAASAVVILAAPGYPGEPQRGIALGLPLPAANQRIFHAGTALQAGQLVSAGGRVLALQASASTLPAALREVYALAAHVEFAGAQYRRDIGGRLGLTPDA</sequence>
<evidence type="ECO:0000256" key="4">
    <source>
        <dbReference type="ARBA" id="ARBA00013255"/>
    </source>
</evidence>
<evidence type="ECO:0000313" key="16">
    <source>
        <dbReference type="Proteomes" id="UP000603865"/>
    </source>
</evidence>
<dbReference type="InterPro" id="IPR020560">
    <property type="entry name" value="PRibGlycinamide_synth_C-dom"/>
</dbReference>
<evidence type="ECO:0000256" key="6">
    <source>
        <dbReference type="ARBA" id="ARBA00022741"/>
    </source>
</evidence>
<dbReference type="Pfam" id="PF01071">
    <property type="entry name" value="GARS_A"/>
    <property type="match status" value="1"/>
</dbReference>